<dbReference type="GO" id="GO:0032153">
    <property type="term" value="C:cell division site"/>
    <property type="evidence" value="ECO:0007669"/>
    <property type="project" value="TreeGrafter"/>
</dbReference>
<feature type="compositionally biased region" description="Pro residues" evidence="1">
    <location>
        <begin position="119"/>
        <end position="136"/>
    </location>
</feature>
<feature type="domain" description="SPOR" evidence="2">
    <location>
        <begin position="180"/>
        <end position="258"/>
    </location>
</feature>
<dbReference type="Pfam" id="PF05036">
    <property type="entry name" value="SPOR"/>
    <property type="match status" value="1"/>
</dbReference>
<comment type="caution">
    <text evidence="3">The sequence shown here is derived from an EMBL/GenBank/DDBJ whole genome shotgun (WGS) entry which is preliminary data.</text>
</comment>
<feature type="compositionally biased region" description="Basic and acidic residues" evidence="1">
    <location>
        <begin position="151"/>
        <end position="165"/>
    </location>
</feature>
<feature type="region of interest" description="Disordered" evidence="1">
    <location>
        <begin position="52"/>
        <end position="184"/>
    </location>
</feature>
<accession>A0A970BBD3</accession>
<keyword evidence="4" id="KW-1185">Reference proteome</keyword>
<evidence type="ECO:0000259" key="2">
    <source>
        <dbReference type="PROSITE" id="PS51724"/>
    </source>
</evidence>
<evidence type="ECO:0000313" key="3">
    <source>
        <dbReference type="EMBL" id="NKF24291.1"/>
    </source>
</evidence>
<gene>
    <name evidence="3" type="ORF">G7Y82_18415</name>
</gene>
<dbReference type="InterPro" id="IPR036680">
    <property type="entry name" value="SPOR-like_sf"/>
</dbReference>
<sequence length="258" mass="25965">MNDKMKRRLAGAAVLLALVFIVVSLLPTPNDTRQKGGDVVTIPLNAVQSDAPPVVASAAEQGAPQTLAAPGEPAADADDGTDPGLQSVGSGGDDDGPGDESPAASTPTPQPLKQAPAPKAEPAPPAPKPVSKPEPQPELAVKPAPPPKPAPEPKPKPAPKPDVKAPPKSTPPPAPSTAASSTSAPWYVQVGGFADIDNARRVQAKLKALGQPNIIAPVGTSKGTIYRVRGGPYASESQAQAALAKIKGAYPGAQLISP</sequence>
<proteinExistence type="predicted"/>
<dbReference type="Proteomes" id="UP000653472">
    <property type="component" value="Unassembled WGS sequence"/>
</dbReference>
<dbReference type="InterPro" id="IPR007730">
    <property type="entry name" value="SPOR-like_dom"/>
</dbReference>
<name>A0A970BBD3_9GAMM</name>
<dbReference type="GO" id="GO:0032506">
    <property type="term" value="P:cytokinetic process"/>
    <property type="evidence" value="ECO:0007669"/>
    <property type="project" value="TreeGrafter"/>
</dbReference>
<dbReference type="EMBL" id="JAAVXB010000013">
    <property type="protein sequence ID" value="NKF24291.1"/>
    <property type="molecule type" value="Genomic_DNA"/>
</dbReference>
<dbReference type="PROSITE" id="PS51724">
    <property type="entry name" value="SPOR"/>
    <property type="match status" value="1"/>
</dbReference>
<dbReference type="SUPFAM" id="SSF110997">
    <property type="entry name" value="Sporulation related repeat"/>
    <property type="match status" value="1"/>
</dbReference>
<organism evidence="3 4">
    <name type="scientific">Solimonas marina</name>
    <dbReference type="NCBI Taxonomy" id="2714601"/>
    <lineage>
        <taxon>Bacteria</taxon>
        <taxon>Pseudomonadati</taxon>
        <taxon>Pseudomonadota</taxon>
        <taxon>Gammaproteobacteria</taxon>
        <taxon>Nevskiales</taxon>
        <taxon>Nevskiaceae</taxon>
        <taxon>Solimonas</taxon>
    </lineage>
</organism>
<evidence type="ECO:0000256" key="1">
    <source>
        <dbReference type="SAM" id="MobiDB-lite"/>
    </source>
</evidence>
<dbReference type="AlphaFoldDB" id="A0A970BBD3"/>
<reference evidence="3" key="1">
    <citation type="submission" date="2020-03" db="EMBL/GenBank/DDBJ databases">
        <title>Solimonas marina sp. nov., isolated from deep seawater of the Pacific Ocean.</title>
        <authorList>
            <person name="Liu X."/>
            <person name="Lai Q."/>
            <person name="Sun F."/>
            <person name="Gai Y."/>
            <person name="Li G."/>
            <person name="Shao Z."/>
        </authorList>
    </citation>
    <scope>NUCLEOTIDE SEQUENCE</scope>
    <source>
        <strain evidence="3">C16B3</strain>
    </source>
</reference>
<dbReference type="Gene3D" id="3.30.70.1070">
    <property type="entry name" value="Sporulation related repeat"/>
    <property type="match status" value="1"/>
</dbReference>
<dbReference type="GO" id="GO:0030428">
    <property type="term" value="C:cell septum"/>
    <property type="evidence" value="ECO:0007669"/>
    <property type="project" value="TreeGrafter"/>
</dbReference>
<dbReference type="GO" id="GO:0042834">
    <property type="term" value="F:peptidoglycan binding"/>
    <property type="evidence" value="ECO:0007669"/>
    <property type="project" value="InterPro"/>
</dbReference>
<evidence type="ECO:0000313" key="4">
    <source>
        <dbReference type="Proteomes" id="UP000653472"/>
    </source>
</evidence>
<dbReference type="PANTHER" id="PTHR38687:SF1">
    <property type="entry name" value="CELL DIVISION PROTEIN DEDD"/>
    <property type="match status" value="1"/>
</dbReference>
<dbReference type="RefSeq" id="WP_168149616.1">
    <property type="nucleotide sequence ID" value="NZ_JAAVXB010000013.1"/>
</dbReference>
<dbReference type="PANTHER" id="PTHR38687">
    <property type="entry name" value="CELL DIVISION PROTEIN DEDD-RELATED"/>
    <property type="match status" value="1"/>
</dbReference>
<protein>
    <submittedName>
        <fullName evidence="3">SPOR domain-containing protein</fullName>
    </submittedName>
</protein>
<dbReference type="InterPro" id="IPR052521">
    <property type="entry name" value="Cell_div_SPOR-domain"/>
</dbReference>